<dbReference type="InterPro" id="IPR014578">
    <property type="entry name" value="Pesterase_CT488"/>
</dbReference>
<dbReference type="Pfam" id="PF00149">
    <property type="entry name" value="Metallophos"/>
    <property type="match status" value="1"/>
</dbReference>
<dbReference type="InterPro" id="IPR051158">
    <property type="entry name" value="Metallophosphoesterase_sf"/>
</dbReference>
<keyword evidence="3" id="KW-1185">Reference proteome</keyword>
<accession>A8MMB0</accession>
<feature type="domain" description="Calcineurin-like phosphoesterase" evidence="1">
    <location>
        <begin position="1"/>
        <end position="196"/>
    </location>
</feature>
<dbReference type="OrthoDB" id="8610138at2"/>
<reference evidence="3" key="1">
    <citation type="submission" date="2007-10" db="EMBL/GenBank/DDBJ databases">
        <title>Complete genome of Alkaliphilus oremlandii OhILAs.</title>
        <authorList>
            <person name="Copeland A."/>
            <person name="Lucas S."/>
            <person name="Lapidus A."/>
            <person name="Barry K."/>
            <person name="Detter J.C."/>
            <person name="Glavina del Rio T."/>
            <person name="Hammon N."/>
            <person name="Israni S."/>
            <person name="Dalin E."/>
            <person name="Tice H."/>
            <person name="Pitluck S."/>
            <person name="Chain P."/>
            <person name="Malfatti S."/>
            <person name="Shin M."/>
            <person name="Vergez L."/>
            <person name="Schmutz J."/>
            <person name="Larimer F."/>
            <person name="Land M."/>
            <person name="Hauser L."/>
            <person name="Kyrpides N."/>
            <person name="Mikhailova N."/>
            <person name="Stolz J.F."/>
            <person name="Dawson A."/>
            <person name="Fisher E."/>
            <person name="Crable B."/>
            <person name="Perera E."/>
            <person name="Lisak J."/>
            <person name="Ranganathan M."/>
            <person name="Basu P."/>
            <person name="Richardson P."/>
        </authorList>
    </citation>
    <scope>NUCLEOTIDE SEQUENCE [LARGE SCALE GENOMIC DNA]</scope>
    <source>
        <strain evidence="3">OhILAs</strain>
    </source>
</reference>
<sequence length="229" mass="26664">MAIFAIGDLHLSGYSNKPMDIFGEHWTEHDKKIMESWQKNVKDEDAVLIPGDISWAMTLEDAKIDLNWIADLPGQKYLIRGNHDYWWGSLTKLNSLFDSMHFIQNNFFTYNQYAICGTRGWNCPNHYKFTEHDGKIFTREVNRLELSLKAAKEKGYEDIIVMLHYPPTNDKLEPSLFTEMLEKYKVKQVVYGHLHGETSYDAGLKGEYNGVYYNLVSCDYAGFHMVRIV</sequence>
<dbReference type="AlphaFoldDB" id="A8MMB0"/>
<dbReference type="PANTHER" id="PTHR31302">
    <property type="entry name" value="TRANSMEMBRANE PROTEIN WITH METALLOPHOSPHOESTERASE DOMAIN-RELATED"/>
    <property type="match status" value="1"/>
</dbReference>
<evidence type="ECO:0000313" key="2">
    <source>
        <dbReference type="EMBL" id="ABW18277.1"/>
    </source>
</evidence>
<evidence type="ECO:0000313" key="3">
    <source>
        <dbReference type="Proteomes" id="UP000000269"/>
    </source>
</evidence>
<dbReference type="SUPFAM" id="SSF56300">
    <property type="entry name" value="Metallo-dependent phosphatases"/>
    <property type="match status" value="1"/>
</dbReference>
<dbReference type="KEGG" id="aoe:Clos_0718"/>
<dbReference type="Gene3D" id="3.60.21.10">
    <property type="match status" value="1"/>
</dbReference>
<dbReference type="RefSeq" id="WP_012158591.1">
    <property type="nucleotide sequence ID" value="NC_009922.1"/>
</dbReference>
<organism evidence="2 3">
    <name type="scientific">Alkaliphilus oremlandii (strain OhILAs)</name>
    <name type="common">Clostridium oremlandii (strain OhILAs)</name>
    <dbReference type="NCBI Taxonomy" id="350688"/>
    <lineage>
        <taxon>Bacteria</taxon>
        <taxon>Bacillati</taxon>
        <taxon>Bacillota</taxon>
        <taxon>Clostridia</taxon>
        <taxon>Peptostreptococcales</taxon>
        <taxon>Natronincolaceae</taxon>
        <taxon>Alkaliphilus</taxon>
    </lineage>
</organism>
<dbReference type="PANTHER" id="PTHR31302:SF22">
    <property type="entry name" value="PHOSPHOESTERASE"/>
    <property type="match status" value="1"/>
</dbReference>
<dbReference type="Proteomes" id="UP000000269">
    <property type="component" value="Chromosome"/>
</dbReference>
<dbReference type="STRING" id="350688.Clos_0718"/>
<dbReference type="HOGENOM" id="CLU_1183887_0_0_9"/>
<evidence type="ECO:0000259" key="1">
    <source>
        <dbReference type="Pfam" id="PF00149"/>
    </source>
</evidence>
<protein>
    <submittedName>
        <fullName evidence="2">Metallophosphoesterase</fullName>
    </submittedName>
</protein>
<name>A8MMB0_ALKOO</name>
<dbReference type="EMBL" id="CP000853">
    <property type="protein sequence ID" value="ABW18277.1"/>
    <property type="molecule type" value="Genomic_DNA"/>
</dbReference>
<dbReference type="PIRSF" id="PIRSF033094">
    <property type="entry name" value="Pesterase_CT488"/>
    <property type="match status" value="1"/>
</dbReference>
<dbReference type="GO" id="GO:0016787">
    <property type="term" value="F:hydrolase activity"/>
    <property type="evidence" value="ECO:0007669"/>
    <property type="project" value="InterPro"/>
</dbReference>
<dbReference type="InterPro" id="IPR029052">
    <property type="entry name" value="Metallo-depent_PP-like"/>
</dbReference>
<proteinExistence type="predicted"/>
<dbReference type="InterPro" id="IPR004843">
    <property type="entry name" value="Calcineurin-like_PHP"/>
</dbReference>
<dbReference type="eggNOG" id="COG1768">
    <property type="taxonomic scope" value="Bacteria"/>
</dbReference>
<gene>
    <name evidence="2" type="ordered locus">Clos_0718</name>
</gene>